<keyword evidence="3" id="KW-1185">Reference proteome</keyword>
<organism evidence="2 3">
    <name type="scientific">Daphnia galeata</name>
    <dbReference type="NCBI Taxonomy" id="27404"/>
    <lineage>
        <taxon>Eukaryota</taxon>
        <taxon>Metazoa</taxon>
        <taxon>Ecdysozoa</taxon>
        <taxon>Arthropoda</taxon>
        <taxon>Crustacea</taxon>
        <taxon>Branchiopoda</taxon>
        <taxon>Diplostraca</taxon>
        <taxon>Cladocera</taxon>
        <taxon>Anomopoda</taxon>
        <taxon>Daphniidae</taxon>
        <taxon>Daphnia</taxon>
    </lineage>
</organism>
<dbReference type="EMBL" id="CAKKLH010000150">
    <property type="protein sequence ID" value="CAH0104706.1"/>
    <property type="molecule type" value="Genomic_DNA"/>
</dbReference>
<sequence>MKNKVPALPAGKETVTKHQVRPTATCTPAEIGAERPLPIWRSDKFKFVSYPAVSNVLDREIKTPPPFPKQNREGKAVLTAEDHWKKSYLKEPFAKTTRVSFAQQLDIEEGSTTTVNTPATDSTRQVEVALPLQPFSPVASTLLPRMMHQSEENGVQIALTDTEVVSSYPSRHKRMHSVEGNEQNKKKYTKASPDSVDKLEKGATNVAVVHERGY</sequence>
<accession>A0A8J2WHN0</accession>
<evidence type="ECO:0000313" key="2">
    <source>
        <dbReference type="EMBL" id="CAH0104706.1"/>
    </source>
</evidence>
<feature type="compositionally biased region" description="Basic and acidic residues" evidence="1">
    <location>
        <begin position="176"/>
        <end position="185"/>
    </location>
</feature>
<dbReference type="Proteomes" id="UP000789390">
    <property type="component" value="Unassembled WGS sequence"/>
</dbReference>
<feature type="region of interest" description="Disordered" evidence="1">
    <location>
        <begin position="1"/>
        <end position="22"/>
    </location>
</feature>
<feature type="region of interest" description="Disordered" evidence="1">
    <location>
        <begin position="168"/>
        <end position="204"/>
    </location>
</feature>
<comment type="caution">
    <text evidence="2">The sequence shown here is derived from an EMBL/GenBank/DDBJ whole genome shotgun (WGS) entry which is preliminary data.</text>
</comment>
<evidence type="ECO:0000256" key="1">
    <source>
        <dbReference type="SAM" id="MobiDB-lite"/>
    </source>
</evidence>
<gene>
    <name evidence="2" type="ORF">DGAL_LOCUS7620</name>
</gene>
<protein>
    <submittedName>
        <fullName evidence="2">Uncharacterized protein</fullName>
    </submittedName>
</protein>
<reference evidence="2" key="1">
    <citation type="submission" date="2021-11" db="EMBL/GenBank/DDBJ databases">
        <authorList>
            <person name="Schell T."/>
        </authorList>
    </citation>
    <scope>NUCLEOTIDE SEQUENCE</scope>
    <source>
        <strain evidence="2">M5</strain>
    </source>
</reference>
<evidence type="ECO:0000313" key="3">
    <source>
        <dbReference type="Proteomes" id="UP000789390"/>
    </source>
</evidence>
<name>A0A8J2WHN0_9CRUS</name>
<dbReference type="AlphaFoldDB" id="A0A8J2WHN0"/>
<proteinExistence type="predicted"/>